<keyword evidence="3" id="KW-1185">Reference proteome</keyword>
<dbReference type="AlphaFoldDB" id="A0A2T0LNC6"/>
<evidence type="ECO:0000313" key="3">
    <source>
        <dbReference type="Proteomes" id="UP000238362"/>
    </source>
</evidence>
<reference evidence="2 3" key="1">
    <citation type="submission" date="2018-03" db="EMBL/GenBank/DDBJ databases">
        <title>Genomic Encyclopedia of Type Strains, Phase III (KMG-III): the genomes of soil and plant-associated and newly described type strains.</title>
        <authorList>
            <person name="Whitman W."/>
        </authorList>
    </citation>
    <scope>NUCLEOTIDE SEQUENCE [LARGE SCALE GENOMIC DNA]</scope>
    <source>
        <strain evidence="2 3">CGMCC 4.7125</strain>
    </source>
</reference>
<organism evidence="2 3">
    <name type="scientific">Prauserella shujinwangii</name>
    <dbReference type="NCBI Taxonomy" id="1453103"/>
    <lineage>
        <taxon>Bacteria</taxon>
        <taxon>Bacillati</taxon>
        <taxon>Actinomycetota</taxon>
        <taxon>Actinomycetes</taxon>
        <taxon>Pseudonocardiales</taxon>
        <taxon>Pseudonocardiaceae</taxon>
        <taxon>Prauserella</taxon>
    </lineage>
</organism>
<dbReference type="RefSeq" id="WP_106181350.1">
    <property type="nucleotide sequence ID" value="NZ_PVNH01000011.1"/>
</dbReference>
<evidence type="ECO:0000313" key="2">
    <source>
        <dbReference type="EMBL" id="PRX44698.1"/>
    </source>
</evidence>
<comment type="caution">
    <text evidence="2">The sequence shown here is derived from an EMBL/GenBank/DDBJ whole genome shotgun (WGS) entry which is preliminary data.</text>
</comment>
<feature type="transmembrane region" description="Helical" evidence="1">
    <location>
        <begin position="54"/>
        <end position="71"/>
    </location>
</feature>
<gene>
    <name evidence="2" type="ORF">B0I33_111212</name>
</gene>
<accession>A0A2T0LNC6</accession>
<evidence type="ECO:0000256" key="1">
    <source>
        <dbReference type="SAM" id="Phobius"/>
    </source>
</evidence>
<keyword evidence="1" id="KW-1133">Transmembrane helix</keyword>
<keyword evidence="1" id="KW-0812">Transmembrane</keyword>
<protein>
    <submittedName>
        <fullName evidence="2">Uncharacterized protein</fullName>
    </submittedName>
</protein>
<keyword evidence="1" id="KW-0472">Membrane</keyword>
<dbReference type="Proteomes" id="UP000238362">
    <property type="component" value="Unassembled WGS sequence"/>
</dbReference>
<dbReference type="EMBL" id="PVNH01000011">
    <property type="protein sequence ID" value="PRX44698.1"/>
    <property type="molecule type" value="Genomic_DNA"/>
</dbReference>
<proteinExistence type="predicted"/>
<sequence>MFSRTQALTLVVGAANLALGVMQVLPVTAAQHCVQAVVGMFGIMLARRHHTARLYGMILLFGFGGLFAWQLGRTGDVGGWLPLRMTLSGMVIVLVPRAEQRFAALRDHRDDG</sequence>
<name>A0A2T0LNC6_9PSEU</name>